<keyword evidence="5" id="KW-0611">Plant defense</keyword>
<evidence type="ECO:0000256" key="4">
    <source>
        <dbReference type="ARBA" id="ARBA00022741"/>
    </source>
</evidence>
<dbReference type="Pfam" id="PF18052">
    <property type="entry name" value="Rx_N"/>
    <property type="match status" value="1"/>
</dbReference>
<dbReference type="CDD" id="cd14798">
    <property type="entry name" value="RX-CC_like"/>
    <property type="match status" value="1"/>
</dbReference>
<keyword evidence="6" id="KW-0067">ATP-binding</keyword>
<dbReference type="Pfam" id="PF23559">
    <property type="entry name" value="WHD_DRP"/>
    <property type="match status" value="1"/>
</dbReference>
<dbReference type="Pfam" id="PF00931">
    <property type="entry name" value="NB-ARC"/>
    <property type="match status" value="1"/>
</dbReference>
<organism evidence="11 12">
    <name type="scientific">Salvia divinorum</name>
    <name type="common">Maria pastora</name>
    <name type="synonym">Diviner's sage</name>
    <dbReference type="NCBI Taxonomy" id="28513"/>
    <lineage>
        <taxon>Eukaryota</taxon>
        <taxon>Viridiplantae</taxon>
        <taxon>Streptophyta</taxon>
        <taxon>Embryophyta</taxon>
        <taxon>Tracheophyta</taxon>
        <taxon>Spermatophyta</taxon>
        <taxon>Magnoliopsida</taxon>
        <taxon>eudicotyledons</taxon>
        <taxon>Gunneridae</taxon>
        <taxon>Pentapetalae</taxon>
        <taxon>asterids</taxon>
        <taxon>lamiids</taxon>
        <taxon>Lamiales</taxon>
        <taxon>Lamiaceae</taxon>
        <taxon>Nepetoideae</taxon>
        <taxon>Mentheae</taxon>
        <taxon>Salviinae</taxon>
        <taxon>Salvia</taxon>
        <taxon>Salvia subgen. Calosphace</taxon>
    </lineage>
</organism>
<evidence type="ECO:0000259" key="7">
    <source>
        <dbReference type="Pfam" id="PF00931"/>
    </source>
</evidence>
<keyword evidence="2" id="KW-0433">Leucine-rich repeat</keyword>
<keyword evidence="3" id="KW-0677">Repeat</keyword>
<evidence type="ECO:0000256" key="3">
    <source>
        <dbReference type="ARBA" id="ARBA00022737"/>
    </source>
</evidence>
<dbReference type="AlphaFoldDB" id="A0ABD1H6P6"/>
<dbReference type="InterPro" id="IPR002182">
    <property type="entry name" value="NB-ARC"/>
</dbReference>
<evidence type="ECO:0000313" key="11">
    <source>
        <dbReference type="EMBL" id="KAL1552109.1"/>
    </source>
</evidence>
<comment type="similarity">
    <text evidence="1">Belongs to the disease resistance NB-LRR family.</text>
</comment>
<keyword evidence="4" id="KW-0547">Nucleotide-binding</keyword>
<dbReference type="PANTHER" id="PTHR23155:SF1205">
    <property type="entry name" value="DISEASE RESISTANCE PROTEIN RPM1"/>
    <property type="match status" value="1"/>
</dbReference>
<evidence type="ECO:0000259" key="10">
    <source>
        <dbReference type="Pfam" id="PF23598"/>
    </source>
</evidence>
<feature type="domain" description="Disease resistance R13L4/SHOC-2-like LRR" evidence="10">
    <location>
        <begin position="552"/>
        <end position="852"/>
    </location>
</feature>
<evidence type="ECO:0000256" key="1">
    <source>
        <dbReference type="ARBA" id="ARBA00008894"/>
    </source>
</evidence>
<evidence type="ECO:0000313" key="12">
    <source>
        <dbReference type="Proteomes" id="UP001567538"/>
    </source>
</evidence>
<feature type="domain" description="NB-ARC" evidence="7">
    <location>
        <begin position="174"/>
        <end position="343"/>
    </location>
</feature>
<evidence type="ECO:0000256" key="5">
    <source>
        <dbReference type="ARBA" id="ARBA00022821"/>
    </source>
</evidence>
<name>A0ABD1H6P6_SALDI</name>
<dbReference type="SUPFAM" id="SSF52540">
    <property type="entry name" value="P-loop containing nucleoside triphosphate hydrolases"/>
    <property type="match status" value="1"/>
</dbReference>
<comment type="caution">
    <text evidence="11">The sequence shown here is derived from an EMBL/GenBank/DDBJ whole genome shotgun (WGS) entry which is preliminary data.</text>
</comment>
<proteinExistence type="inferred from homology"/>
<dbReference type="Gene3D" id="1.20.5.4130">
    <property type="match status" value="1"/>
</dbReference>
<dbReference type="InterPro" id="IPR036388">
    <property type="entry name" value="WH-like_DNA-bd_sf"/>
</dbReference>
<sequence length="873" mass="101290">MAEEVIVSTVQLLSALLLQKINFLRSVQGKVELLKDELKRIQCFLKDANRKQADSEGVRNWISEIREVALDSRDVIEMFILKVESKSRLGRFSTFPMHMYYIDKVGKEIDAIQERIQAIHRSRESYGIRDLGEEAETVPGSRVESWRRMPIWQKDEHLVGVEDDMQKLLQESILDDEKRRGLSIAVVEGMAGIGKSALARKVYNFASGRFDCRCWAVVSSGFNPRETIKQLIMQLPKSAWLREEIMEIEKSTKDERYLHEKLQEMLHEQLKGKTYFIVLDDLWEKEHWEALRYAFPDKQDKQSRLLITTRNKTITNYGDFALEMNLLDLDRCWELFVKKAFIHTKHPQCPEELEPIGREIVEKCNGLPLAITLVGGLLVEPHTKRRWEEVLEQVNSHYGRAESRISAILELSYQNLPPRLKSCFLSLACFKEDANIPTKRLVHIWAGQGLIGHEGRRTVNEIARGYLNELINRNMVQIKNLTLDHRVKNCHLHDLFREVCLVKAKEELGFQIIEKGEEAARMPPVSSSWKPRHRVVYGQNLDTLTRGQNRHLRSLFVINSHSDGFNDDGVKTPFRLWKSFHLLEILYLEGVGWRKFPRSFRSLIGLKYLRIRSGSSESIRIPRWFNHLEKLEIFDARSEYIELSEVSTLEMERLRYFSAARVHGLTSIHSWKHVETLKYISIDDLLRCSTTSLSTCPVRELGLFLDEERESEVLRRARASIEKMTNLVKLQLMWDLWLSIEPVMLPRLTGLTKLKLRGGMRRCPDPGVFPPNLTYLTLVETFLEEDPMTELGKLPKLEYLKLSGYACLGERMRVLHGGFPSLKGLSIKDMYFLKGIDVEEGGMPQLKLLRIRHCPALMTTNLPQRILASLSFL</sequence>
<dbReference type="InterPro" id="IPR055414">
    <property type="entry name" value="LRR_R13L4/SHOC2-like"/>
</dbReference>
<dbReference type="Gene3D" id="1.10.10.10">
    <property type="entry name" value="Winged helix-like DNA-binding domain superfamily/Winged helix DNA-binding domain"/>
    <property type="match status" value="1"/>
</dbReference>
<dbReference type="InterPro" id="IPR038005">
    <property type="entry name" value="RX-like_CC"/>
</dbReference>
<accession>A0ABD1H6P6</accession>
<dbReference type="InterPro" id="IPR041118">
    <property type="entry name" value="Rx_N"/>
</dbReference>
<evidence type="ECO:0000259" key="9">
    <source>
        <dbReference type="Pfam" id="PF23559"/>
    </source>
</evidence>
<feature type="domain" description="Disease resistance protein winged helix" evidence="9">
    <location>
        <begin position="430"/>
        <end position="498"/>
    </location>
</feature>
<dbReference type="Gene3D" id="3.80.10.10">
    <property type="entry name" value="Ribonuclease Inhibitor"/>
    <property type="match status" value="2"/>
</dbReference>
<dbReference type="GO" id="GO:0006952">
    <property type="term" value="P:defense response"/>
    <property type="evidence" value="ECO:0007669"/>
    <property type="project" value="UniProtKB-KW"/>
</dbReference>
<dbReference type="InterPro" id="IPR032675">
    <property type="entry name" value="LRR_dom_sf"/>
</dbReference>
<dbReference type="InterPro" id="IPR044974">
    <property type="entry name" value="Disease_R_plants"/>
</dbReference>
<dbReference type="GO" id="GO:0051707">
    <property type="term" value="P:response to other organism"/>
    <property type="evidence" value="ECO:0007669"/>
    <property type="project" value="UniProtKB-ARBA"/>
</dbReference>
<dbReference type="InterPro" id="IPR058922">
    <property type="entry name" value="WHD_DRP"/>
</dbReference>
<gene>
    <name evidence="11" type="ORF">AAHA92_12950</name>
</gene>
<dbReference type="PRINTS" id="PR00364">
    <property type="entry name" value="DISEASERSIST"/>
</dbReference>
<dbReference type="InterPro" id="IPR042197">
    <property type="entry name" value="Apaf_helical"/>
</dbReference>
<reference evidence="11 12" key="1">
    <citation type="submission" date="2024-06" db="EMBL/GenBank/DDBJ databases">
        <title>A chromosome level genome sequence of Diviner's sage (Salvia divinorum).</title>
        <authorList>
            <person name="Ford S.A."/>
            <person name="Ro D.-K."/>
            <person name="Ness R.W."/>
            <person name="Phillips M.A."/>
        </authorList>
    </citation>
    <scope>NUCLEOTIDE SEQUENCE [LARGE SCALE GENOMIC DNA]</scope>
    <source>
        <strain evidence="11">SAF-2024a</strain>
        <tissue evidence="11">Leaf</tissue>
    </source>
</reference>
<dbReference type="Pfam" id="PF23598">
    <property type="entry name" value="LRR_14"/>
    <property type="match status" value="1"/>
</dbReference>
<evidence type="ECO:0000256" key="6">
    <source>
        <dbReference type="ARBA" id="ARBA00022840"/>
    </source>
</evidence>
<dbReference type="Gene3D" id="1.10.8.430">
    <property type="entry name" value="Helical domain of apoptotic protease-activating factors"/>
    <property type="match status" value="1"/>
</dbReference>
<dbReference type="InterPro" id="IPR027417">
    <property type="entry name" value="P-loop_NTPase"/>
</dbReference>
<dbReference type="FunFam" id="1.10.10.10:FF:000322">
    <property type="entry name" value="Probable disease resistance protein At1g63360"/>
    <property type="match status" value="1"/>
</dbReference>
<protein>
    <submittedName>
        <fullName evidence="11">Disease resistance protein</fullName>
    </submittedName>
</protein>
<feature type="domain" description="Disease resistance N-terminal" evidence="8">
    <location>
        <begin position="6"/>
        <end position="89"/>
    </location>
</feature>
<keyword evidence="12" id="KW-1185">Reference proteome</keyword>
<dbReference type="EMBL" id="JBEAFC010000006">
    <property type="protein sequence ID" value="KAL1552109.1"/>
    <property type="molecule type" value="Genomic_DNA"/>
</dbReference>
<evidence type="ECO:0000256" key="2">
    <source>
        <dbReference type="ARBA" id="ARBA00022614"/>
    </source>
</evidence>
<dbReference type="PANTHER" id="PTHR23155">
    <property type="entry name" value="DISEASE RESISTANCE PROTEIN RP"/>
    <property type="match status" value="1"/>
</dbReference>
<dbReference type="Proteomes" id="UP001567538">
    <property type="component" value="Unassembled WGS sequence"/>
</dbReference>
<dbReference type="GO" id="GO:0005524">
    <property type="term" value="F:ATP binding"/>
    <property type="evidence" value="ECO:0007669"/>
    <property type="project" value="UniProtKB-KW"/>
</dbReference>
<evidence type="ECO:0000259" key="8">
    <source>
        <dbReference type="Pfam" id="PF18052"/>
    </source>
</evidence>
<dbReference type="Gene3D" id="3.40.50.300">
    <property type="entry name" value="P-loop containing nucleotide triphosphate hydrolases"/>
    <property type="match status" value="1"/>
</dbReference>
<dbReference type="SUPFAM" id="SSF52058">
    <property type="entry name" value="L domain-like"/>
    <property type="match status" value="1"/>
</dbReference>